<dbReference type="STRING" id="158607.A0A2P5I2Z1"/>
<dbReference type="OrthoDB" id="3934656at2759"/>
<keyword evidence="3 8" id="KW-0349">Heme</keyword>
<comment type="similarity">
    <text evidence="2">Belongs to the cytochrome P450 family.</text>
</comment>
<evidence type="ECO:0000313" key="11">
    <source>
        <dbReference type="Proteomes" id="UP000094444"/>
    </source>
</evidence>
<proteinExistence type="inferred from homology"/>
<dbReference type="FunCoup" id="A0A2P5I2Z1">
    <property type="interactions" value="1458"/>
</dbReference>
<dbReference type="PRINTS" id="PR00385">
    <property type="entry name" value="P450"/>
</dbReference>
<feature type="transmembrane region" description="Helical" evidence="9">
    <location>
        <begin position="20"/>
        <end position="37"/>
    </location>
</feature>
<evidence type="ECO:0000256" key="2">
    <source>
        <dbReference type="ARBA" id="ARBA00010617"/>
    </source>
</evidence>
<keyword evidence="5" id="KW-0560">Oxidoreductase</keyword>
<dbReference type="GO" id="GO:0016705">
    <property type="term" value="F:oxidoreductase activity, acting on paired donors, with incorporation or reduction of molecular oxygen"/>
    <property type="evidence" value="ECO:0007669"/>
    <property type="project" value="InterPro"/>
</dbReference>
<sequence length="517" mass="57553">MANLLVLTRKVAGFDLSSRPAATGVILLLIFVSYLLITRFMTWRRLSAFSGPLFASISYLPMLRIRRSGRGHLEYFELSKKYGSLVRIGPNDLLASSPDHLRRMSAARSTYQRSSWYKATRLDPYHDMMGSVMDKQAHMSLRSKVAAGYMGKDNPRLESDIDSQVQSLVSLIKREYLSGETAKPVDFGRLADYYAHDSKSKLAFGKPLGLLETNKDVRGIIAIVKIALEWIQVFTDIPPLQKIFLSNTVLKLLGPKPTDSWGVGYLMGMARELVASRLGPDAKDQQDLLGSFLKHGLDRRPAESEVMFPIIAGSDTTANAIKMTVSHIASNPRVASKLKKEIDQAIADGAISQPSTNDEAAKLPYLEAVIYEGLRVNPPFGGLIMKQVGPEGDTFNGQLIPPGTRIGHSTWAVAHEVSVFGADANIFRPERWTEADEKTRSIMKKQTDLVFGTGRWGCPGKTVAFIELNKVLIELFRNFDFHFIKKPSSQKNYQKLFMDGSLPMSVTPRTAKQELHL</sequence>
<keyword evidence="4 8" id="KW-0479">Metal-binding</keyword>
<dbReference type="AlphaFoldDB" id="A0A2P5I2Z1"/>
<feature type="binding site" description="axial binding residue" evidence="8">
    <location>
        <position position="458"/>
    </location>
    <ligand>
        <name>heme</name>
        <dbReference type="ChEBI" id="CHEBI:30413"/>
    </ligand>
    <ligandPart>
        <name>Fe</name>
        <dbReference type="ChEBI" id="CHEBI:18248"/>
    </ligandPart>
</feature>
<dbReference type="EMBL" id="MAVT02000327">
    <property type="protein sequence ID" value="POS76837.1"/>
    <property type="molecule type" value="Genomic_DNA"/>
</dbReference>
<keyword evidence="7" id="KW-0503">Monooxygenase</keyword>
<evidence type="ECO:0000256" key="8">
    <source>
        <dbReference type="PIRSR" id="PIRSR602401-1"/>
    </source>
</evidence>
<evidence type="ECO:0000256" key="4">
    <source>
        <dbReference type="ARBA" id="ARBA00022723"/>
    </source>
</evidence>
<keyword evidence="9" id="KW-0472">Membrane</keyword>
<comment type="cofactor">
    <cofactor evidence="1 8">
        <name>heme</name>
        <dbReference type="ChEBI" id="CHEBI:30413"/>
    </cofactor>
</comment>
<comment type="caution">
    <text evidence="10">The sequence shown here is derived from an EMBL/GenBank/DDBJ whole genome shotgun (WGS) entry which is preliminary data.</text>
</comment>
<dbReference type="GO" id="GO:0020037">
    <property type="term" value="F:heme binding"/>
    <property type="evidence" value="ECO:0007669"/>
    <property type="project" value="InterPro"/>
</dbReference>
<dbReference type="InterPro" id="IPR036396">
    <property type="entry name" value="Cyt_P450_sf"/>
</dbReference>
<dbReference type="Gene3D" id="1.10.630.10">
    <property type="entry name" value="Cytochrome P450"/>
    <property type="match status" value="1"/>
</dbReference>
<keyword evidence="11" id="KW-1185">Reference proteome</keyword>
<evidence type="ECO:0000256" key="5">
    <source>
        <dbReference type="ARBA" id="ARBA00023002"/>
    </source>
</evidence>
<keyword evidence="9" id="KW-1133">Transmembrane helix</keyword>
<dbReference type="InterPro" id="IPR050121">
    <property type="entry name" value="Cytochrome_P450_monoxygenase"/>
</dbReference>
<dbReference type="Pfam" id="PF00067">
    <property type="entry name" value="p450"/>
    <property type="match status" value="1"/>
</dbReference>
<organism evidence="10 11">
    <name type="scientific">Diaporthe helianthi</name>
    <dbReference type="NCBI Taxonomy" id="158607"/>
    <lineage>
        <taxon>Eukaryota</taxon>
        <taxon>Fungi</taxon>
        <taxon>Dikarya</taxon>
        <taxon>Ascomycota</taxon>
        <taxon>Pezizomycotina</taxon>
        <taxon>Sordariomycetes</taxon>
        <taxon>Sordariomycetidae</taxon>
        <taxon>Diaporthales</taxon>
        <taxon>Diaporthaceae</taxon>
        <taxon>Diaporthe</taxon>
    </lineage>
</organism>
<name>A0A2P5I2Z1_DIAHE</name>
<gene>
    <name evidence="10" type="ORF">DHEL01_v204768</name>
</gene>
<evidence type="ECO:0000256" key="1">
    <source>
        <dbReference type="ARBA" id="ARBA00001971"/>
    </source>
</evidence>
<dbReference type="PANTHER" id="PTHR24305:SF77">
    <property type="entry name" value="CYTOCHROME P450 MONOOXYGENASE"/>
    <property type="match status" value="1"/>
</dbReference>
<evidence type="ECO:0000256" key="3">
    <source>
        <dbReference type="ARBA" id="ARBA00022617"/>
    </source>
</evidence>
<accession>A0A2P5I2Z1</accession>
<evidence type="ECO:0000256" key="6">
    <source>
        <dbReference type="ARBA" id="ARBA00023004"/>
    </source>
</evidence>
<dbReference type="InterPro" id="IPR001128">
    <property type="entry name" value="Cyt_P450"/>
</dbReference>
<keyword evidence="6 8" id="KW-0408">Iron</keyword>
<dbReference type="Proteomes" id="UP000094444">
    <property type="component" value="Unassembled WGS sequence"/>
</dbReference>
<dbReference type="PRINTS" id="PR00463">
    <property type="entry name" value="EP450I"/>
</dbReference>
<dbReference type="CDD" id="cd11060">
    <property type="entry name" value="CYP57A1-like"/>
    <property type="match status" value="1"/>
</dbReference>
<evidence type="ECO:0000313" key="10">
    <source>
        <dbReference type="EMBL" id="POS76837.1"/>
    </source>
</evidence>
<dbReference type="InParanoid" id="A0A2P5I2Z1"/>
<dbReference type="GO" id="GO:0005506">
    <property type="term" value="F:iron ion binding"/>
    <property type="evidence" value="ECO:0007669"/>
    <property type="project" value="InterPro"/>
</dbReference>
<dbReference type="PANTHER" id="PTHR24305">
    <property type="entry name" value="CYTOCHROME P450"/>
    <property type="match status" value="1"/>
</dbReference>
<evidence type="ECO:0000256" key="7">
    <source>
        <dbReference type="ARBA" id="ARBA00023033"/>
    </source>
</evidence>
<dbReference type="InterPro" id="IPR002401">
    <property type="entry name" value="Cyt_P450_E_grp-I"/>
</dbReference>
<dbReference type="SUPFAM" id="SSF48264">
    <property type="entry name" value="Cytochrome P450"/>
    <property type="match status" value="1"/>
</dbReference>
<evidence type="ECO:0000256" key="9">
    <source>
        <dbReference type="SAM" id="Phobius"/>
    </source>
</evidence>
<keyword evidence="9" id="KW-0812">Transmembrane</keyword>
<protein>
    <submittedName>
        <fullName evidence="10">Benzoate 4-monooxygenase cytochrome P450</fullName>
    </submittedName>
</protein>
<reference evidence="10" key="1">
    <citation type="submission" date="2017-09" db="EMBL/GenBank/DDBJ databases">
        <title>Polyketide synthases of a Diaporthe helianthi virulent isolate.</title>
        <authorList>
            <person name="Baroncelli R."/>
        </authorList>
    </citation>
    <scope>NUCLEOTIDE SEQUENCE [LARGE SCALE GENOMIC DNA]</scope>
    <source>
        <strain evidence="10">7/96</strain>
    </source>
</reference>
<dbReference type="GO" id="GO:0004497">
    <property type="term" value="F:monooxygenase activity"/>
    <property type="evidence" value="ECO:0007669"/>
    <property type="project" value="UniProtKB-KW"/>
</dbReference>